<evidence type="ECO:0000313" key="7">
    <source>
        <dbReference type="Proteomes" id="UP000663881"/>
    </source>
</evidence>
<dbReference type="GO" id="GO:0005787">
    <property type="term" value="C:signal peptidase complex"/>
    <property type="evidence" value="ECO:0007669"/>
    <property type="project" value="TreeGrafter"/>
</dbReference>
<evidence type="ECO:0000256" key="5">
    <source>
        <dbReference type="SAM" id="Phobius"/>
    </source>
</evidence>
<reference evidence="6" key="1">
    <citation type="submission" date="2021-02" db="EMBL/GenBank/DDBJ databases">
        <authorList>
            <person name="Nowell W R."/>
        </authorList>
    </citation>
    <scope>NUCLEOTIDE SEQUENCE</scope>
</reference>
<dbReference type="GO" id="GO:0008233">
    <property type="term" value="F:peptidase activity"/>
    <property type="evidence" value="ECO:0007669"/>
    <property type="project" value="InterPro"/>
</dbReference>
<proteinExistence type="predicted"/>
<feature type="transmembrane region" description="Helical" evidence="5">
    <location>
        <begin position="135"/>
        <end position="156"/>
    </location>
</feature>
<dbReference type="PANTHER" id="PTHR10806:SF6">
    <property type="entry name" value="SIGNAL PEPTIDASE COMPLEX CATALYTIC SUBUNIT SEC11"/>
    <property type="match status" value="1"/>
</dbReference>
<comment type="caution">
    <text evidence="6">The sequence shown here is derived from an EMBL/GenBank/DDBJ whole genome shotgun (WGS) entry which is preliminary data.</text>
</comment>
<dbReference type="Proteomes" id="UP000663881">
    <property type="component" value="Unassembled WGS sequence"/>
</dbReference>
<dbReference type="InterPro" id="IPR001733">
    <property type="entry name" value="Peptidase_S26B"/>
</dbReference>
<comment type="subcellular location">
    <subcellularLocation>
        <location evidence="1">Endoplasmic reticulum membrane</location>
        <topology evidence="1">Single-pass type II membrane protein</topology>
    </subcellularLocation>
</comment>
<dbReference type="PANTHER" id="PTHR10806">
    <property type="entry name" value="SIGNAL PEPTIDASE COMPLEX CATALYTIC SUBUNIT SEC11"/>
    <property type="match status" value="1"/>
</dbReference>
<dbReference type="GO" id="GO:0006465">
    <property type="term" value="P:signal peptide processing"/>
    <property type="evidence" value="ECO:0007669"/>
    <property type="project" value="InterPro"/>
</dbReference>
<dbReference type="NCBIfam" id="TIGR02228">
    <property type="entry name" value="sigpep_I_arch"/>
    <property type="match status" value="1"/>
</dbReference>
<evidence type="ECO:0000256" key="4">
    <source>
        <dbReference type="ARBA" id="ARBA00045533"/>
    </source>
</evidence>
<gene>
    <name evidence="6" type="ORF">OKA104_LOCUS5968</name>
</gene>
<keyword evidence="5" id="KW-0812">Transmembrane</keyword>
<evidence type="ECO:0000313" key="6">
    <source>
        <dbReference type="EMBL" id="CAF3588117.1"/>
    </source>
</evidence>
<evidence type="ECO:0000256" key="1">
    <source>
        <dbReference type="ARBA" id="ARBA00004648"/>
    </source>
</evidence>
<protein>
    <recommendedName>
        <fullName evidence="2">Signal peptidase complex catalytic subunit SEC11</fullName>
    </recommendedName>
    <alternativeName>
        <fullName evidence="3">Signal peptidase complex catalytic subunit sec11</fullName>
    </alternativeName>
</protein>
<comment type="function">
    <text evidence="4">Catalytic component of the signal peptidase complex (SPC) which catalyzes the cleavage of N-terminal signal sequences from nascent proteins as they are translocated into the lumen of the endoplasmic reticulum. Specifically cleaves N-terminal signal peptides that contain a hydrophobic alpha-helix (h-region) shorter than 18-20 amino acids.</text>
</comment>
<keyword evidence="5" id="KW-0472">Membrane</keyword>
<accession>A0A818MI06</accession>
<dbReference type="AlphaFoldDB" id="A0A818MI06"/>
<organism evidence="6 7">
    <name type="scientific">Adineta steineri</name>
    <dbReference type="NCBI Taxonomy" id="433720"/>
    <lineage>
        <taxon>Eukaryota</taxon>
        <taxon>Metazoa</taxon>
        <taxon>Spiralia</taxon>
        <taxon>Gnathifera</taxon>
        <taxon>Rotifera</taxon>
        <taxon>Eurotatoria</taxon>
        <taxon>Bdelloidea</taxon>
        <taxon>Adinetida</taxon>
        <taxon>Adinetidae</taxon>
        <taxon>Adineta</taxon>
    </lineage>
</organism>
<keyword evidence="5" id="KW-1133">Transmembrane helix</keyword>
<name>A0A818MI06_9BILA</name>
<feature type="transmembrane region" description="Helical" evidence="5">
    <location>
        <begin position="21"/>
        <end position="42"/>
    </location>
</feature>
<evidence type="ECO:0000256" key="2">
    <source>
        <dbReference type="ARBA" id="ARBA00019685"/>
    </source>
</evidence>
<dbReference type="EMBL" id="CAJOAY010000214">
    <property type="protein sequence ID" value="CAF3588117.1"/>
    <property type="molecule type" value="Genomic_DNA"/>
</dbReference>
<sequence>MDLKRKVLNILLKYGLMISTLIMLSKGLVLMTNCATPIIVVLSGDDAYGFRDFGDLILSTNYPTESIRAGDNVVFLIEGGDIPITHRVIKLHEKNDGSIKFLTHGDGNHIDDRGLYSSGQLWLERKDIIGKVKGYVPYIGLIIILLAKFPLLNLLISVTIGGIS</sequence>
<evidence type="ECO:0000256" key="3">
    <source>
        <dbReference type="ARBA" id="ARBA00021755"/>
    </source>
</evidence>